<dbReference type="Gene3D" id="3.80.10.10">
    <property type="entry name" value="Ribonuclease Inhibitor"/>
    <property type="match status" value="1"/>
</dbReference>
<gene>
    <name evidence="3" type="primary">LOC120266484</name>
</gene>
<feature type="domain" description="At1g61320/AtMIF1 LRR" evidence="1">
    <location>
        <begin position="65"/>
        <end position="396"/>
    </location>
</feature>
<evidence type="ECO:0000313" key="2">
    <source>
        <dbReference type="Proteomes" id="UP001515500"/>
    </source>
</evidence>
<sequence length="460" mass="52449">MEGSQDLSYPLLQPFSCVSISATPIDLSFEFSGNQTPEEFVIRVNKYLQLHESHKKINKFRVFFCAFEKFLADIEKWIAFATSRGVEELDLDFSVGYEPYNGFTNGGKSFKLPDFLFHCKSLTYLSLRCCDFNPPSGFTGFPQLRSFSFKDMVVTDDTVTNMLAACLNLECLRFDNCSTLKRINISGPNLQVKNLTILSCYDAYGILISAPMLQSFIYHGECNFSDVITPSLVDAFISSLGMESCEPEHDYAKLLNDINHVRILTICTGALMHLTIYDEYSDIDLQVSLPNLQELQLLMACISIEYLTCIYGFFRLCPSPNVEKLFIQLPKFHENEYRSSTPEPVVEEPSAVTFNHLKVIKMNNFKGCKSEMRLVRFLLEKATVLEVLLLVVPKKPGMEEDNSSSSGTHYYVDRREMEMIHGQLVSFPKSSPGGKIVLCEYDEDDQGITPTHTEYFWEYF</sequence>
<dbReference type="InterPro" id="IPR055357">
    <property type="entry name" value="LRR_At1g61320_AtMIF1"/>
</dbReference>
<dbReference type="PANTHER" id="PTHR34145">
    <property type="entry name" value="OS02G0105600 PROTEIN"/>
    <property type="match status" value="1"/>
</dbReference>
<proteinExistence type="predicted"/>
<keyword evidence="2" id="KW-1185">Reference proteome</keyword>
<dbReference type="InterPro" id="IPR053772">
    <property type="entry name" value="At1g61320/At1g61330-like"/>
</dbReference>
<protein>
    <submittedName>
        <fullName evidence="3">Uncharacterized protein LOC120266484</fullName>
    </submittedName>
</protein>
<organism evidence="2 3">
    <name type="scientific">Dioscorea cayennensis subsp. rotundata</name>
    <name type="common">White Guinea yam</name>
    <name type="synonym">Dioscorea rotundata</name>
    <dbReference type="NCBI Taxonomy" id="55577"/>
    <lineage>
        <taxon>Eukaryota</taxon>
        <taxon>Viridiplantae</taxon>
        <taxon>Streptophyta</taxon>
        <taxon>Embryophyta</taxon>
        <taxon>Tracheophyta</taxon>
        <taxon>Spermatophyta</taxon>
        <taxon>Magnoliopsida</taxon>
        <taxon>Liliopsida</taxon>
        <taxon>Dioscoreales</taxon>
        <taxon>Dioscoreaceae</taxon>
        <taxon>Dioscorea</taxon>
    </lineage>
</organism>
<accession>A0AB40BRK9</accession>
<dbReference type="RefSeq" id="XP_039130054.1">
    <property type="nucleotide sequence ID" value="XM_039274120.1"/>
</dbReference>
<dbReference type="AlphaFoldDB" id="A0AB40BRK9"/>
<dbReference type="InterPro" id="IPR032675">
    <property type="entry name" value="LRR_dom_sf"/>
</dbReference>
<dbReference type="SUPFAM" id="SSF52047">
    <property type="entry name" value="RNI-like"/>
    <property type="match status" value="1"/>
</dbReference>
<evidence type="ECO:0000259" key="1">
    <source>
        <dbReference type="Pfam" id="PF23622"/>
    </source>
</evidence>
<dbReference type="GeneID" id="120266484"/>
<dbReference type="PANTHER" id="PTHR34145:SF65">
    <property type="entry name" value="FBD DOMAIN-CONTAINING PROTEIN"/>
    <property type="match status" value="1"/>
</dbReference>
<dbReference type="Pfam" id="PF23622">
    <property type="entry name" value="LRR_At1g61320_AtMIF1"/>
    <property type="match status" value="1"/>
</dbReference>
<dbReference type="Proteomes" id="UP001515500">
    <property type="component" value="Chromosome 8"/>
</dbReference>
<name>A0AB40BRK9_DIOCR</name>
<reference evidence="3" key="1">
    <citation type="submission" date="2025-08" db="UniProtKB">
        <authorList>
            <consortium name="RefSeq"/>
        </authorList>
    </citation>
    <scope>IDENTIFICATION</scope>
</reference>
<evidence type="ECO:0000313" key="3">
    <source>
        <dbReference type="RefSeq" id="XP_039130054.1"/>
    </source>
</evidence>